<proteinExistence type="predicted"/>
<protein>
    <submittedName>
        <fullName evidence="1">Phage tail protein</fullName>
    </submittedName>
</protein>
<dbReference type="EMBL" id="VSLA01000010">
    <property type="protein sequence ID" value="TYC86513.1"/>
    <property type="molecule type" value="Genomic_DNA"/>
</dbReference>
<gene>
    <name evidence="1" type="ORF">FXB42_06565</name>
</gene>
<dbReference type="AlphaFoldDB" id="A0A5D0WR37"/>
<dbReference type="InterPro" id="IPR006490">
    <property type="entry name" value="Maj_tail_phi13"/>
</dbReference>
<name>A0A5D0WR37_9FIRM</name>
<evidence type="ECO:0000313" key="1">
    <source>
        <dbReference type="EMBL" id="TYC86513.1"/>
    </source>
</evidence>
<reference evidence="1 2" key="1">
    <citation type="submission" date="2019-08" db="EMBL/GenBank/DDBJ databases">
        <title>Isolation and enrichment of carboxydotrophic bacteria from anaerobic sludge for the production of bio-based chemicals from syngas.</title>
        <authorList>
            <person name="Antares A.L."/>
            <person name="Moreira J."/>
            <person name="Diender M."/>
            <person name="Parshina S.N."/>
            <person name="Stams A.J.M."/>
            <person name="Alves M."/>
            <person name="Alves J.I."/>
            <person name="Sousa D.Z."/>
        </authorList>
    </citation>
    <scope>NUCLEOTIDE SEQUENCE [LARGE SCALE GENOMIC DNA]</scope>
    <source>
        <strain evidence="1 2">JM</strain>
    </source>
</reference>
<accession>A0A5D0WR37</accession>
<dbReference type="NCBIfam" id="TIGR01603">
    <property type="entry name" value="maj_tail_phi13"/>
    <property type="match status" value="1"/>
</dbReference>
<evidence type="ECO:0000313" key="2">
    <source>
        <dbReference type="Proteomes" id="UP000322619"/>
    </source>
</evidence>
<organism evidence="1 2">
    <name type="scientific">Acetobacterium wieringae</name>
    <dbReference type="NCBI Taxonomy" id="52694"/>
    <lineage>
        <taxon>Bacteria</taxon>
        <taxon>Bacillati</taxon>
        <taxon>Bacillota</taxon>
        <taxon>Clostridia</taxon>
        <taxon>Eubacteriales</taxon>
        <taxon>Eubacteriaceae</taxon>
        <taxon>Acetobacterium</taxon>
    </lineage>
</organism>
<dbReference type="RefSeq" id="WP_148637219.1">
    <property type="nucleotide sequence ID" value="NZ_VSLA01000010.1"/>
</dbReference>
<dbReference type="Proteomes" id="UP000322619">
    <property type="component" value="Unassembled WGS sequence"/>
</dbReference>
<sequence>MAQIGLKYLICSKLTETETDTSYAEGRIMAYAIKADMNIEVNEGVLRGDDRIIENVKEFKSGKLTLNGDHLDYETRALILGHTLTTIESGTNKKMTAKGSDDGAFVGVGFYATSIKNNIRGFRAIWLTKVKFGVPSESMETRGEAINFQTPTIEGTILTDMLDVWKEEATFPTEAEAKTWLNTMASIGGTP</sequence>
<comment type="caution">
    <text evidence="1">The sequence shown here is derived from an EMBL/GenBank/DDBJ whole genome shotgun (WGS) entry which is preliminary data.</text>
</comment>